<dbReference type="RefSeq" id="WP_144301220.1">
    <property type="nucleotide sequence ID" value="NZ_QMIE01000001.1"/>
</dbReference>
<evidence type="ECO:0000256" key="5">
    <source>
        <dbReference type="ARBA" id="ARBA00022777"/>
    </source>
</evidence>
<feature type="transmembrane region" description="Helical" evidence="13">
    <location>
        <begin position="320"/>
        <end position="347"/>
    </location>
</feature>
<evidence type="ECO:0000259" key="15">
    <source>
        <dbReference type="PROSITE" id="PS50112"/>
    </source>
</evidence>
<dbReference type="SUPFAM" id="SSF58104">
    <property type="entry name" value="Methyl-accepting chemotaxis protein (MCP) signaling domain"/>
    <property type="match status" value="1"/>
</dbReference>
<evidence type="ECO:0000256" key="7">
    <source>
        <dbReference type="ARBA" id="ARBA00023012"/>
    </source>
</evidence>
<dbReference type="PROSITE" id="PS50112">
    <property type="entry name" value="PAS"/>
    <property type="match status" value="1"/>
</dbReference>
<proteinExistence type="inferred from homology"/>
<keyword evidence="11" id="KW-0175">Coiled coil</keyword>
<dbReference type="Pfam" id="PF14827">
    <property type="entry name" value="dCache_3"/>
    <property type="match status" value="1"/>
</dbReference>
<keyword evidence="13" id="KW-0472">Membrane</keyword>
<sequence length="808" mass="87380">MTIRTKISLPLICFTIVLGTVSYFVIQSQLHGLTQRSLRSLAENKAEEFNLAIETSSGLSLTLASMAASRDGVVAAYQTALSGNIDDPESPSAQVAREMLRKEFAKAAAMVSRNMDGQQLRVHFHLPNGRSLVRLWREKQARQNGEWVDVSDDLTSFRQTVLDVNANGKAVSGIELGRGGFVMRGLSPVLGEGGEPLGSVEALVDFEPVLQGAARGSDQKLFLFMNKDKLSITTRLQDEKAHPVFGGKYVFVDGAGEYAIDAADVPVELLDAGRESVVTSLLGDTALGAFPIRDYQGNQIGVIAYASDFSEQVGIIDNTLWTLIVLLAAILVLPGIVGYFVVARFVARPVNQMIARIKDIAEDRANLQERLEDRQNDEIGALATWFNRLMGKIEDILCNVEGYQNLVNAVPDPIFAVDDDYNFLVANTATEKFLGCTIEELKQYKCRDKFRTQVCNTDKCPIAMAKKINGAYQAEIINIGSDENPHFIQPVGDILKDCYDKKIGYVEVARDVSALVEKDRQTQEAMRRIEQVNEEITLATTEIAAAADQMAERFKSITAGAEDQSTRAGETATAMEEMNATVLEVAKSASEAADQAGRARERAEAGADVVNQAVVSIGEVRNQALALKESMSALGSQVEGIGRVMAVINDIADQTNLLALNAAIEAARAGEAGRGFAVVADEVRKLAEKTMSATSEVGTAIRDIQEGARRNMQVVDVAANAVEQSADLANESGNSLNQIVELVVTTTDRVQSIATAAEQQSAASEEINQAVVEVNRIAQETTRSMEEANSAVRSLSTQAEKLRSIASS</sequence>
<dbReference type="Gene3D" id="6.10.340.10">
    <property type="match status" value="1"/>
</dbReference>
<dbReference type="InterPro" id="IPR035965">
    <property type="entry name" value="PAS-like_dom_sf"/>
</dbReference>
<evidence type="ECO:0000259" key="14">
    <source>
        <dbReference type="PROSITE" id="PS50111"/>
    </source>
</evidence>
<keyword evidence="4" id="KW-0547">Nucleotide-binding</keyword>
<dbReference type="PANTHER" id="PTHR32089:SF112">
    <property type="entry name" value="LYSOZYME-LIKE PROTEIN-RELATED"/>
    <property type="match status" value="1"/>
</dbReference>
<evidence type="ECO:0000256" key="13">
    <source>
        <dbReference type="SAM" id="Phobius"/>
    </source>
</evidence>
<dbReference type="Pfam" id="PF00989">
    <property type="entry name" value="PAS"/>
    <property type="match status" value="1"/>
</dbReference>
<evidence type="ECO:0000259" key="16">
    <source>
        <dbReference type="PROSITE" id="PS50885"/>
    </source>
</evidence>
<dbReference type="Pfam" id="PF00015">
    <property type="entry name" value="MCPsignal"/>
    <property type="match status" value="1"/>
</dbReference>
<dbReference type="Gene3D" id="1.10.287.950">
    <property type="entry name" value="Methyl-accepting chemotaxis protein"/>
    <property type="match status" value="1"/>
</dbReference>
<accession>A0A7M3MJ03</accession>
<feature type="domain" description="HAMP" evidence="16">
    <location>
        <begin position="344"/>
        <end position="398"/>
    </location>
</feature>
<dbReference type="GO" id="GO:0016301">
    <property type="term" value="F:kinase activity"/>
    <property type="evidence" value="ECO:0007669"/>
    <property type="project" value="UniProtKB-KW"/>
</dbReference>
<dbReference type="SUPFAM" id="SSF55785">
    <property type="entry name" value="PYP-like sensor domain (PAS domain)"/>
    <property type="match status" value="1"/>
</dbReference>
<keyword evidence="6" id="KW-0067">ATP-binding</keyword>
<evidence type="ECO:0000256" key="9">
    <source>
        <dbReference type="ARBA" id="ARBA00029447"/>
    </source>
</evidence>
<feature type="compositionally biased region" description="Polar residues" evidence="12">
    <location>
        <begin position="791"/>
        <end position="808"/>
    </location>
</feature>
<dbReference type="Gene3D" id="3.30.450.20">
    <property type="entry name" value="PAS domain"/>
    <property type="match status" value="1"/>
</dbReference>
<dbReference type="FunFam" id="1.10.287.950:FF:000001">
    <property type="entry name" value="Methyl-accepting chemotaxis sensory transducer"/>
    <property type="match status" value="1"/>
</dbReference>
<evidence type="ECO:0000256" key="3">
    <source>
        <dbReference type="ARBA" id="ARBA00022679"/>
    </source>
</evidence>
<feature type="domain" description="PAS" evidence="15">
    <location>
        <begin position="399"/>
        <end position="441"/>
    </location>
</feature>
<evidence type="ECO:0000256" key="10">
    <source>
        <dbReference type="PROSITE-ProRule" id="PRU00284"/>
    </source>
</evidence>
<dbReference type="SMART" id="SM00283">
    <property type="entry name" value="MA"/>
    <property type="match status" value="1"/>
</dbReference>
<organism evidence="17 18">
    <name type="scientific">Oceanidesulfovibrio indonesiensis</name>
    <dbReference type="NCBI Taxonomy" id="54767"/>
    <lineage>
        <taxon>Bacteria</taxon>
        <taxon>Pseudomonadati</taxon>
        <taxon>Thermodesulfobacteriota</taxon>
        <taxon>Desulfovibrionia</taxon>
        <taxon>Desulfovibrionales</taxon>
        <taxon>Desulfovibrionaceae</taxon>
        <taxon>Oceanidesulfovibrio</taxon>
    </lineage>
</organism>
<dbReference type="PROSITE" id="PS50111">
    <property type="entry name" value="CHEMOTAXIS_TRANSDUC_2"/>
    <property type="match status" value="1"/>
</dbReference>
<dbReference type="Pfam" id="PF00672">
    <property type="entry name" value="HAMP"/>
    <property type="match status" value="1"/>
</dbReference>
<evidence type="ECO:0000256" key="12">
    <source>
        <dbReference type="SAM" id="MobiDB-lite"/>
    </source>
</evidence>
<dbReference type="InterPro" id="IPR000014">
    <property type="entry name" value="PAS"/>
</dbReference>
<dbReference type="GO" id="GO:0006935">
    <property type="term" value="P:chemotaxis"/>
    <property type="evidence" value="ECO:0007669"/>
    <property type="project" value="UniProtKB-ARBA"/>
</dbReference>
<dbReference type="PANTHER" id="PTHR32089">
    <property type="entry name" value="METHYL-ACCEPTING CHEMOTAXIS PROTEIN MCPB"/>
    <property type="match status" value="1"/>
</dbReference>
<comment type="caution">
    <text evidence="17">The sequence shown here is derived from an EMBL/GenBank/DDBJ whole genome shotgun (WGS) entry which is preliminary data.</text>
</comment>
<dbReference type="CDD" id="cd06225">
    <property type="entry name" value="HAMP"/>
    <property type="match status" value="1"/>
</dbReference>
<keyword evidence="18" id="KW-1185">Reference proteome</keyword>
<evidence type="ECO:0000313" key="18">
    <source>
        <dbReference type="Proteomes" id="UP000448292"/>
    </source>
</evidence>
<keyword evidence="13" id="KW-0812">Transmembrane</keyword>
<dbReference type="InterPro" id="IPR013767">
    <property type="entry name" value="PAS_fold"/>
</dbReference>
<evidence type="ECO:0000256" key="2">
    <source>
        <dbReference type="ARBA" id="ARBA00022553"/>
    </source>
</evidence>
<keyword evidence="3" id="KW-0808">Transferase</keyword>
<evidence type="ECO:0000256" key="8">
    <source>
        <dbReference type="ARBA" id="ARBA00023224"/>
    </source>
</evidence>
<name>A0A7M3MJ03_9BACT</name>
<dbReference type="EMBL" id="QMIE01000001">
    <property type="protein sequence ID" value="TVM19755.1"/>
    <property type="molecule type" value="Genomic_DNA"/>
</dbReference>
<dbReference type="OrthoDB" id="9816383at2"/>
<dbReference type="PROSITE" id="PS50885">
    <property type="entry name" value="HAMP"/>
    <property type="match status" value="1"/>
</dbReference>
<gene>
    <name evidence="17" type="ORF">DPQ33_00520</name>
</gene>
<feature type="domain" description="Methyl-accepting transducer" evidence="14">
    <location>
        <begin position="539"/>
        <end position="775"/>
    </location>
</feature>
<dbReference type="GO" id="GO:0000160">
    <property type="term" value="P:phosphorelay signal transduction system"/>
    <property type="evidence" value="ECO:0007669"/>
    <property type="project" value="UniProtKB-KW"/>
</dbReference>
<dbReference type="GO" id="GO:0005524">
    <property type="term" value="F:ATP binding"/>
    <property type="evidence" value="ECO:0007669"/>
    <property type="project" value="UniProtKB-KW"/>
</dbReference>
<dbReference type="AlphaFoldDB" id="A0A7M3MJ03"/>
<keyword evidence="8 10" id="KW-0807">Transducer</keyword>
<feature type="coiled-coil region" evidence="11">
    <location>
        <begin position="350"/>
        <end position="377"/>
    </location>
</feature>
<dbReference type="SUPFAM" id="SSF103190">
    <property type="entry name" value="Sensory domain-like"/>
    <property type="match status" value="1"/>
</dbReference>
<feature type="coiled-coil region" evidence="11">
    <location>
        <begin position="515"/>
        <end position="549"/>
    </location>
</feature>
<dbReference type="GO" id="GO:0006355">
    <property type="term" value="P:regulation of DNA-templated transcription"/>
    <property type="evidence" value="ECO:0007669"/>
    <property type="project" value="InterPro"/>
</dbReference>
<evidence type="ECO:0000256" key="4">
    <source>
        <dbReference type="ARBA" id="ARBA00022741"/>
    </source>
</evidence>
<evidence type="ECO:0000256" key="6">
    <source>
        <dbReference type="ARBA" id="ARBA00022840"/>
    </source>
</evidence>
<feature type="region of interest" description="Disordered" evidence="12">
    <location>
        <begin position="785"/>
        <end position="808"/>
    </location>
</feature>
<feature type="transmembrane region" description="Helical" evidence="13">
    <location>
        <begin position="7"/>
        <end position="26"/>
    </location>
</feature>
<evidence type="ECO:0000256" key="1">
    <source>
        <dbReference type="ARBA" id="ARBA00004370"/>
    </source>
</evidence>
<dbReference type="Proteomes" id="UP000448292">
    <property type="component" value="Unassembled WGS sequence"/>
</dbReference>
<evidence type="ECO:0000313" key="17">
    <source>
        <dbReference type="EMBL" id="TVM19755.1"/>
    </source>
</evidence>
<evidence type="ECO:0000256" key="11">
    <source>
        <dbReference type="SAM" id="Coils"/>
    </source>
</evidence>
<comment type="similarity">
    <text evidence="9">Belongs to the methyl-accepting chemotaxis (MCP) protein family.</text>
</comment>
<dbReference type="InterPro" id="IPR029151">
    <property type="entry name" value="Sensor-like_sf"/>
</dbReference>
<protein>
    <submittedName>
        <fullName evidence="17">Chemotaxis protein</fullName>
    </submittedName>
</protein>
<dbReference type="InterPro" id="IPR004089">
    <property type="entry name" value="MCPsignal_dom"/>
</dbReference>
<dbReference type="CDD" id="cd11386">
    <property type="entry name" value="MCP_signal"/>
    <property type="match status" value="1"/>
</dbReference>
<dbReference type="GO" id="GO:0016020">
    <property type="term" value="C:membrane"/>
    <property type="evidence" value="ECO:0007669"/>
    <property type="project" value="UniProtKB-SubCell"/>
</dbReference>
<keyword evidence="5" id="KW-0418">Kinase</keyword>
<dbReference type="InterPro" id="IPR003660">
    <property type="entry name" value="HAMP_dom"/>
</dbReference>
<comment type="subcellular location">
    <subcellularLocation>
        <location evidence="1">Membrane</location>
    </subcellularLocation>
</comment>
<keyword evidence="2" id="KW-0597">Phosphoprotein</keyword>
<dbReference type="SMART" id="SM00304">
    <property type="entry name" value="HAMP"/>
    <property type="match status" value="1"/>
</dbReference>
<dbReference type="InterPro" id="IPR029150">
    <property type="entry name" value="dCache_3"/>
</dbReference>
<reference evidence="17 18" key="1">
    <citation type="submission" date="2018-06" db="EMBL/GenBank/DDBJ databases">
        <title>Complete genome of Desulfovibrio indonesiensis P37SLT.</title>
        <authorList>
            <person name="Crispim J.S."/>
            <person name="Vidigal P.M.P."/>
            <person name="Silva L.C.F."/>
            <person name="Laguardia C.N."/>
            <person name="Araujo L.C."/>
            <person name="Dias R.S."/>
            <person name="Sousa M.P."/>
            <person name="Paula S.O."/>
            <person name="Silva C."/>
        </authorList>
    </citation>
    <scope>NUCLEOTIDE SEQUENCE [LARGE SCALE GENOMIC DNA]</scope>
    <source>
        <strain evidence="17 18">P37SLT</strain>
    </source>
</reference>
<keyword evidence="13" id="KW-1133">Transmembrane helix</keyword>
<keyword evidence="7" id="KW-0902">Two-component regulatory system</keyword>